<keyword evidence="2" id="KW-0732">Signal</keyword>
<sequence length="53" mass="5854">MFPLTIFIGIWNHFSFVKSLIGLSTICKSVSHGTPTSGTRRPYLTVESLEPEG</sequence>
<feature type="region of interest" description="Disordered" evidence="1">
    <location>
        <begin position="30"/>
        <end position="53"/>
    </location>
</feature>
<reference evidence="3" key="2">
    <citation type="journal article" date="2015" name="Fish Shellfish Immunol.">
        <title>Early steps in the European eel (Anguilla anguilla)-Vibrio vulnificus interaction in the gills: Role of the RtxA13 toxin.</title>
        <authorList>
            <person name="Callol A."/>
            <person name="Pajuelo D."/>
            <person name="Ebbesson L."/>
            <person name="Teles M."/>
            <person name="MacKenzie S."/>
            <person name="Amaro C."/>
        </authorList>
    </citation>
    <scope>NUCLEOTIDE SEQUENCE</scope>
</reference>
<evidence type="ECO:0000256" key="2">
    <source>
        <dbReference type="SAM" id="SignalP"/>
    </source>
</evidence>
<name>A0A0E9UJS9_ANGAN</name>
<dbReference type="AlphaFoldDB" id="A0A0E9UJS9"/>
<evidence type="ECO:0000256" key="1">
    <source>
        <dbReference type="SAM" id="MobiDB-lite"/>
    </source>
</evidence>
<evidence type="ECO:0000313" key="3">
    <source>
        <dbReference type="EMBL" id="JAH65525.1"/>
    </source>
</evidence>
<proteinExistence type="predicted"/>
<accession>A0A0E9UJS9</accession>
<feature type="chain" id="PRO_5002433250" evidence="2">
    <location>
        <begin position="20"/>
        <end position="53"/>
    </location>
</feature>
<feature type="signal peptide" evidence="2">
    <location>
        <begin position="1"/>
        <end position="19"/>
    </location>
</feature>
<protein>
    <submittedName>
        <fullName evidence="3">Uncharacterized protein</fullName>
    </submittedName>
</protein>
<reference evidence="3" key="1">
    <citation type="submission" date="2014-11" db="EMBL/GenBank/DDBJ databases">
        <authorList>
            <person name="Amaro Gonzalez C."/>
        </authorList>
    </citation>
    <scope>NUCLEOTIDE SEQUENCE</scope>
</reference>
<organism evidence="3">
    <name type="scientific">Anguilla anguilla</name>
    <name type="common">European freshwater eel</name>
    <name type="synonym">Muraena anguilla</name>
    <dbReference type="NCBI Taxonomy" id="7936"/>
    <lineage>
        <taxon>Eukaryota</taxon>
        <taxon>Metazoa</taxon>
        <taxon>Chordata</taxon>
        <taxon>Craniata</taxon>
        <taxon>Vertebrata</taxon>
        <taxon>Euteleostomi</taxon>
        <taxon>Actinopterygii</taxon>
        <taxon>Neopterygii</taxon>
        <taxon>Teleostei</taxon>
        <taxon>Anguilliformes</taxon>
        <taxon>Anguillidae</taxon>
        <taxon>Anguilla</taxon>
    </lineage>
</organism>
<dbReference type="EMBL" id="GBXM01043052">
    <property type="protein sequence ID" value="JAH65525.1"/>
    <property type="molecule type" value="Transcribed_RNA"/>
</dbReference>
<feature type="compositionally biased region" description="Polar residues" evidence="1">
    <location>
        <begin position="30"/>
        <end position="39"/>
    </location>
</feature>